<dbReference type="PROSITE" id="PS00237">
    <property type="entry name" value="G_PROTEIN_RECEP_F1_1"/>
    <property type="match status" value="1"/>
</dbReference>
<evidence type="ECO:0000256" key="7">
    <source>
        <dbReference type="ARBA" id="ARBA00023170"/>
    </source>
</evidence>
<dbReference type="PROSITE" id="PS50262">
    <property type="entry name" value="G_PROTEIN_RECEP_F1_2"/>
    <property type="match status" value="1"/>
</dbReference>
<dbReference type="SUPFAM" id="SSF81321">
    <property type="entry name" value="Family A G protein-coupled receptor-like"/>
    <property type="match status" value="1"/>
</dbReference>
<feature type="domain" description="G-protein coupled receptors family 1 profile" evidence="11">
    <location>
        <begin position="1"/>
        <end position="252"/>
    </location>
</feature>
<evidence type="ECO:0000256" key="5">
    <source>
        <dbReference type="ARBA" id="ARBA00023040"/>
    </source>
</evidence>
<keyword evidence="5 9" id="KW-0297">G-protein coupled receptor</keyword>
<evidence type="ECO:0000256" key="6">
    <source>
        <dbReference type="ARBA" id="ARBA00023136"/>
    </source>
</evidence>
<keyword evidence="7 9" id="KW-0675">Receptor</keyword>
<keyword evidence="3 9" id="KW-0812">Transmembrane</keyword>
<evidence type="ECO:0000256" key="4">
    <source>
        <dbReference type="ARBA" id="ARBA00022989"/>
    </source>
</evidence>
<keyword evidence="6 10" id="KW-0472">Membrane</keyword>
<dbReference type="Pfam" id="PF00001">
    <property type="entry name" value="7tm_1"/>
    <property type="match status" value="1"/>
</dbReference>
<proteinExistence type="inferred from homology"/>
<dbReference type="Gene3D" id="1.20.1070.10">
    <property type="entry name" value="Rhodopsin 7-helix transmembrane proteins"/>
    <property type="match status" value="1"/>
</dbReference>
<protein>
    <recommendedName>
        <fullName evidence="11">G-protein coupled receptors family 1 profile domain-containing protein</fullName>
    </recommendedName>
</protein>
<evidence type="ECO:0000256" key="10">
    <source>
        <dbReference type="SAM" id="Phobius"/>
    </source>
</evidence>
<name>A0ABQ9H330_9NEOP</name>
<feature type="transmembrane region" description="Helical" evidence="10">
    <location>
        <begin position="192"/>
        <end position="212"/>
    </location>
</feature>
<dbReference type="PANTHER" id="PTHR24243">
    <property type="entry name" value="G-PROTEIN COUPLED RECEPTOR"/>
    <property type="match status" value="1"/>
</dbReference>
<evidence type="ECO:0000256" key="2">
    <source>
        <dbReference type="ARBA" id="ARBA00010663"/>
    </source>
</evidence>
<dbReference type="EMBL" id="JARBHB010000007">
    <property type="protein sequence ID" value="KAJ8878677.1"/>
    <property type="molecule type" value="Genomic_DNA"/>
</dbReference>
<evidence type="ECO:0000256" key="3">
    <source>
        <dbReference type="ARBA" id="ARBA00022692"/>
    </source>
</evidence>
<evidence type="ECO:0000256" key="1">
    <source>
        <dbReference type="ARBA" id="ARBA00004141"/>
    </source>
</evidence>
<organism evidence="12 13">
    <name type="scientific">Dryococelus australis</name>
    <dbReference type="NCBI Taxonomy" id="614101"/>
    <lineage>
        <taxon>Eukaryota</taxon>
        <taxon>Metazoa</taxon>
        <taxon>Ecdysozoa</taxon>
        <taxon>Arthropoda</taxon>
        <taxon>Hexapoda</taxon>
        <taxon>Insecta</taxon>
        <taxon>Pterygota</taxon>
        <taxon>Neoptera</taxon>
        <taxon>Polyneoptera</taxon>
        <taxon>Phasmatodea</taxon>
        <taxon>Verophasmatodea</taxon>
        <taxon>Anareolatae</taxon>
        <taxon>Phasmatidae</taxon>
        <taxon>Eurycanthinae</taxon>
        <taxon>Dryococelus</taxon>
    </lineage>
</organism>
<comment type="caution">
    <text evidence="12">The sequence shown here is derived from an EMBL/GenBank/DDBJ whole genome shotgun (WGS) entry which is preliminary data.</text>
</comment>
<dbReference type="InterPro" id="IPR000276">
    <property type="entry name" value="GPCR_Rhodpsn"/>
</dbReference>
<reference evidence="12 13" key="1">
    <citation type="submission" date="2023-02" db="EMBL/GenBank/DDBJ databases">
        <title>LHISI_Scaffold_Assembly.</title>
        <authorList>
            <person name="Stuart O.P."/>
            <person name="Cleave R."/>
            <person name="Magrath M.J.L."/>
            <person name="Mikheyev A.S."/>
        </authorList>
    </citation>
    <scope>NUCLEOTIDE SEQUENCE [LARGE SCALE GENOMIC DNA]</scope>
    <source>
        <strain evidence="12">Daus_M_001</strain>
        <tissue evidence="12">Leg muscle</tissue>
    </source>
</reference>
<evidence type="ECO:0000256" key="9">
    <source>
        <dbReference type="RuleBase" id="RU000688"/>
    </source>
</evidence>
<dbReference type="InterPro" id="IPR017452">
    <property type="entry name" value="GPCR_Rhodpsn_7TM"/>
</dbReference>
<keyword evidence="8 9" id="KW-0807">Transducer</keyword>
<accession>A0ABQ9H330</accession>
<evidence type="ECO:0000313" key="13">
    <source>
        <dbReference type="Proteomes" id="UP001159363"/>
    </source>
</evidence>
<sequence length="408" mass="45981">MCKIRALVSEMSSYTSVLTIVAFSMERYLAICHPLHSYAMSNLERAVKIIAFLWLLSLVSASPFAVFTTISYVDYPPGSGREVMESAFCAMMEQDIPEHWPIYEISSFLFFMLPMCVILVLYVLMGIKIRNRKDKSLCNRLSSVHSDQRSSDSRTRSIIRMLGKNEGSKKVGSNSERTVRQVLRFDLRNVHLFRVAASVVVAFFLCWAPFHAQRLIYLYGKDAPNYSEINEWMYYITGILYYFSSTVNPILYSVMSARYRVAFRKTICRCLRSPSAAGKVDDATSAYRDNNGLRYNGSVVSRGRSFVGRTSVVLDGVGGSASSYKPRPTVRRPNDEVLKLIDRTFAEEEAKKVVCFSDVPSDVVVVMEPASNGKARTMTAGSPYKDADDALKDAIASQDLEKNRETHI</sequence>
<feature type="transmembrane region" description="Helical" evidence="10">
    <location>
        <begin position="51"/>
        <end position="73"/>
    </location>
</feature>
<dbReference type="PANTHER" id="PTHR24243:SF107">
    <property type="entry name" value="NEUROPEPTIDES CAPA RECEPTOR"/>
    <property type="match status" value="1"/>
</dbReference>
<comment type="subcellular location">
    <subcellularLocation>
        <location evidence="1">Membrane</location>
        <topology evidence="1">Multi-pass membrane protein</topology>
    </subcellularLocation>
</comment>
<evidence type="ECO:0000256" key="8">
    <source>
        <dbReference type="ARBA" id="ARBA00023224"/>
    </source>
</evidence>
<dbReference type="Proteomes" id="UP001159363">
    <property type="component" value="Chromosome 6"/>
</dbReference>
<evidence type="ECO:0000313" key="12">
    <source>
        <dbReference type="EMBL" id="KAJ8878677.1"/>
    </source>
</evidence>
<feature type="transmembrane region" description="Helical" evidence="10">
    <location>
        <begin position="105"/>
        <end position="125"/>
    </location>
</feature>
<keyword evidence="4 10" id="KW-1133">Transmembrane helix</keyword>
<keyword evidence="13" id="KW-1185">Reference proteome</keyword>
<feature type="transmembrane region" description="Helical" evidence="10">
    <location>
        <begin position="232"/>
        <end position="255"/>
    </location>
</feature>
<evidence type="ECO:0000259" key="11">
    <source>
        <dbReference type="PROSITE" id="PS50262"/>
    </source>
</evidence>
<gene>
    <name evidence="12" type="ORF">PR048_019262</name>
</gene>
<comment type="similarity">
    <text evidence="2 9">Belongs to the G-protein coupled receptor 1 family.</text>
</comment>
<dbReference type="PRINTS" id="PR00237">
    <property type="entry name" value="GPCRRHODOPSN"/>
</dbReference>